<protein>
    <submittedName>
        <fullName evidence="2">Uncharacterized protein</fullName>
    </submittedName>
</protein>
<dbReference type="AlphaFoldDB" id="A0A368NFC2"/>
<evidence type="ECO:0000256" key="1">
    <source>
        <dbReference type="SAM" id="Phobius"/>
    </source>
</evidence>
<accession>A0A368NFC2</accession>
<keyword evidence="3" id="KW-1185">Reference proteome</keyword>
<dbReference type="Proteomes" id="UP000252558">
    <property type="component" value="Unassembled WGS sequence"/>
</dbReference>
<gene>
    <name evidence="2" type="ORF">DU002_12560</name>
</gene>
<keyword evidence="1" id="KW-0812">Transmembrane</keyword>
<dbReference type="RefSeq" id="WP_114338738.1">
    <property type="nucleotide sequence ID" value="NZ_QPID01000007.1"/>
</dbReference>
<comment type="caution">
    <text evidence="2">The sequence shown here is derived from an EMBL/GenBank/DDBJ whole genome shotgun (WGS) entry which is preliminary data.</text>
</comment>
<evidence type="ECO:0000313" key="3">
    <source>
        <dbReference type="Proteomes" id="UP000252558"/>
    </source>
</evidence>
<keyword evidence="1" id="KW-0472">Membrane</keyword>
<proteinExistence type="predicted"/>
<evidence type="ECO:0000313" key="2">
    <source>
        <dbReference type="EMBL" id="RCU49178.1"/>
    </source>
</evidence>
<reference evidence="2 3" key="1">
    <citation type="submission" date="2018-07" db="EMBL/GenBank/DDBJ databases">
        <title>Corallincola holothuriorum sp. nov., a new facultative anaerobe isolated from sea cucumber Apostichopus japonicus.</title>
        <authorList>
            <person name="Xia H."/>
        </authorList>
    </citation>
    <scope>NUCLEOTIDE SEQUENCE [LARGE SCALE GENOMIC DNA]</scope>
    <source>
        <strain evidence="2 3">C4</strain>
    </source>
</reference>
<name>A0A368NFC2_9GAMM</name>
<keyword evidence="1" id="KW-1133">Transmembrane helix</keyword>
<dbReference type="EMBL" id="QPID01000007">
    <property type="protein sequence ID" value="RCU49178.1"/>
    <property type="molecule type" value="Genomic_DNA"/>
</dbReference>
<sequence>MKHATQALLVSGVVLPGLAQVQLGKPIRGYVVMTLVVVLVTAVCINAVSLALEALEPFTRTGIMPDMQLITESVRQAIYAPEEAWMSWALWLLLACWIFAAVDGYLLGRAKDKQLAQGEKG</sequence>
<organism evidence="2 3">
    <name type="scientific">Corallincola holothuriorum</name>
    <dbReference type="NCBI Taxonomy" id="2282215"/>
    <lineage>
        <taxon>Bacteria</taxon>
        <taxon>Pseudomonadati</taxon>
        <taxon>Pseudomonadota</taxon>
        <taxon>Gammaproteobacteria</taxon>
        <taxon>Alteromonadales</taxon>
        <taxon>Psychromonadaceae</taxon>
        <taxon>Corallincola</taxon>
    </lineage>
</organism>
<feature type="transmembrane region" description="Helical" evidence="1">
    <location>
        <begin position="29"/>
        <end position="52"/>
    </location>
</feature>
<feature type="transmembrane region" description="Helical" evidence="1">
    <location>
        <begin position="85"/>
        <end position="107"/>
    </location>
</feature>